<dbReference type="SUPFAM" id="SSF144091">
    <property type="entry name" value="Rhomboid-like"/>
    <property type="match status" value="1"/>
</dbReference>
<keyword evidence="8" id="KW-1185">Reference proteome</keyword>
<dbReference type="GO" id="GO:0008233">
    <property type="term" value="F:peptidase activity"/>
    <property type="evidence" value="ECO:0007669"/>
    <property type="project" value="UniProtKB-KW"/>
</dbReference>
<keyword evidence="7" id="KW-0378">Hydrolase</keyword>
<dbReference type="InterPro" id="IPR035952">
    <property type="entry name" value="Rhomboid-like_sf"/>
</dbReference>
<accession>A0ABU1WL49</accession>
<keyword evidence="3 5" id="KW-1133">Transmembrane helix</keyword>
<keyword evidence="7" id="KW-0645">Protease</keyword>
<protein>
    <submittedName>
        <fullName evidence="7">Membrane associated rhomboid family serine protease</fullName>
    </submittedName>
</protein>
<feature type="transmembrane region" description="Helical" evidence="5">
    <location>
        <begin position="181"/>
        <end position="201"/>
    </location>
</feature>
<proteinExistence type="predicted"/>
<comment type="subcellular location">
    <subcellularLocation>
        <location evidence="1">Membrane</location>
        <topology evidence="1">Multi-pass membrane protein</topology>
    </subcellularLocation>
</comment>
<dbReference type="GO" id="GO:0006508">
    <property type="term" value="P:proteolysis"/>
    <property type="evidence" value="ECO:0007669"/>
    <property type="project" value="UniProtKB-KW"/>
</dbReference>
<evidence type="ECO:0000256" key="4">
    <source>
        <dbReference type="ARBA" id="ARBA00023136"/>
    </source>
</evidence>
<dbReference type="RefSeq" id="WP_310315034.1">
    <property type="nucleotide sequence ID" value="NZ_JAVDWU010000003.1"/>
</dbReference>
<evidence type="ECO:0000256" key="3">
    <source>
        <dbReference type="ARBA" id="ARBA00022989"/>
    </source>
</evidence>
<gene>
    <name evidence="7" type="ORF">J2W49_001976</name>
</gene>
<organism evidence="7 8">
    <name type="scientific">Hydrogenophaga palleronii</name>
    <dbReference type="NCBI Taxonomy" id="65655"/>
    <lineage>
        <taxon>Bacteria</taxon>
        <taxon>Pseudomonadati</taxon>
        <taxon>Pseudomonadota</taxon>
        <taxon>Betaproteobacteria</taxon>
        <taxon>Burkholderiales</taxon>
        <taxon>Comamonadaceae</taxon>
        <taxon>Hydrogenophaga</taxon>
    </lineage>
</organism>
<feature type="transmembrane region" description="Helical" evidence="5">
    <location>
        <begin position="118"/>
        <end position="138"/>
    </location>
</feature>
<feature type="transmembrane region" description="Helical" evidence="5">
    <location>
        <begin position="95"/>
        <end position="112"/>
    </location>
</feature>
<evidence type="ECO:0000256" key="5">
    <source>
        <dbReference type="SAM" id="Phobius"/>
    </source>
</evidence>
<feature type="transmembrane region" description="Helical" evidence="5">
    <location>
        <begin position="19"/>
        <end position="36"/>
    </location>
</feature>
<dbReference type="Pfam" id="PF01694">
    <property type="entry name" value="Rhomboid"/>
    <property type="match status" value="1"/>
</dbReference>
<dbReference type="Proteomes" id="UP001265700">
    <property type="component" value="Unassembled WGS sequence"/>
</dbReference>
<sequence>MSAAVRSTGGPPVSASRSWLLLCAVHGVASMLLWWARADMVDVMTWHTEGWQHQPWTLWTSAWVHMNTPHLIGNQLALGVLTAFAWMLRPNWRCTLAWLLVWPLTQVSLAWWPQIGYAVGLSGLLHAGAMLLAVQLVLKRIVVRKGTRWGGLLMLGLLVKLAVERGWSYPVVWDAGNNMSVVQAAHLSGAFWGLLLGWLVCGRPWPLRPVATG</sequence>
<evidence type="ECO:0000256" key="2">
    <source>
        <dbReference type="ARBA" id="ARBA00022692"/>
    </source>
</evidence>
<evidence type="ECO:0000256" key="1">
    <source>
        <dbReference type="ARBA" id="ARBA00004141"/>
    </source>
</evidence>
<feature type="transmembrane region" description="Helical" evidence="5">
    <location>
        <begin position="71"/>
        <end position="88"/>
    </location>
</feature>
<evidence type="ECO:0000313" key="8">
    <source>
        <dbReference type="Proteomes" id="UP001265700"/>
    </source>
</evidence>
<dbReference type="InterPro" id="IPR022764">
    <property type="entry name" value="Peptidase_S54_rhomboid_dom"/>
</dbReference>
<dbReference type="Gene3D" id="1.20.1540.10">
    <property type="entry name" value="Rhomboid-like"/>
    <property type="match status" value="1"/>
</dbReference>
<feature type="domain" description="Peptidase S54 rhomboid" evidence="6">
    <location>
        <begin position="53"/>
        <end position="202"/>
    </location>
</feature>
<evidence type="ECO:0000259" key="6">
    <source>
        <dbReference type="Pfam" id="PF01694"/>
    </source>
</evidence>
<evidence type="ECO:0000313" key="7">
    <source>
        <dbReference type="EMBL" id="MDR7150021.1"/>
    </source>
</evidence>
<name>A0ABU1WL49_9BURK</name>
<reference evidence="7 8" key="1">
    <citation type="submission" date="2023-07" db="EMBL/GenBank/DDBJ databases">
        <title>Sorghum-associated microbial communities from plants grown in Nebraska, USA.</title>
        <authorList>
            <person name="Schachtman D."/>
        </authorList>
    </citation>
    <scope>NUCLEOTIDE SEQUENCE [LARGE SCALE GENOMIC DNA]</scope>
    <source>
        <strain evidence="7 8">4249</strain>
    </source>
</reference>
<keyword evidence="4 5" id="KW-0472">Membrane</keyword>
<feature type="transmembrane region" description="Helical" evidence="5">
    <location>
        <begin position="150"/>
        <end position="169"/>
    </location>
</feature>
<dbReference type="EMBL" id="JAVDWU010000003">
    <property type="protein sequence ID" value="MDR7150021.1"/>
    <property type="molecule type" value="Genomic_DNA"/>
</dbReference>
<comment type="caution">
    <text evidence="7">The sequence shown here is derived from an EMBL/GenBank/DDBJ whole genome shotgun (WGS) entry which is preliminary data.</text>
</comment>
<keyword evidence="2 5" id="KW-0812">Transmembrane</keyword>